<organism evidence="2 3">
    <name type="scientific">Suillus fuscotomentosus</name>
    <dbReference type="NCBI Taxonomy" id="1912939"/>
    <lineage>
        <taxon>Eukaryota</taxon>
        <taxon>Fungi</taxon>
        <taxon>Dikarya</taxon>
        <taxon>Basidiomycota</taxon>
        <taxon>Agaricomycotina</taxon>
        <taxon>Agaricomycetes</taxon>
        <taxon>Agaricomycetidae</taxon>
        <taxon>Boletales</taxon>
        <taxon>Suillineae</taxon>
        <taxon>Suillaceae</taxon>
        <taxon>Suillus</taxon>
    </lineage>
</organism>
<sequence>MYTNTVRETETVLARTVKRTTVLTTRLYTDMVKIRTRVSNWRRKAIIQSGLIGIIIGICGPDLTFVIQSKMIDPSDGDSQATRCGQQRTRSIMQSAELETSFI</sequence>
<keyword evidence="3" id="KW-1185">Reference proteome</keyword>
<gene>
    <name evidence="2" type="ORF">F5891DRAFT_975214</name>
</gene>
<feature type="transmembrane region" description="Helical" evidence="1">
    <location>
        <begin position="45"/>
        <end position="67"/>
    </location>
</feature>
<proteinExistence type="predicted"/>
<evidence type="ECO:0000313" key="3">
    <source>
        <dbReference type="Proteomes" id="UP001195769"/>
    </source>
</evidence>
<evidence type="ECO:0000313" key="2">
    <source>
        <dbReference type="EMBL" id="KAG1906396.1"/>
    </source>
</evidence>
<dbReference type="RefSeq" id="XP_041231971.1">
    <property type="nucleotide sequence ID" value="XM_041376492.1"/>
</dbReference>
<name>A0AAD4EHY5_9AGAM</name>
<dbReference type="Proteomes" id="UP001195769">
    <property type="component" value="Unassembled WGS sequence"/>
</dbReference>
<keyword evidence="1" id="KW-0472">Membrane</keyword>
<evidence type="ECO:0000256" key="1">
    <source>
        <dbReference type="SAM" id="Phobius"/>
    </source>
</evidence>
<keyword evidence="1" id="KW-0812">Transmembrane</keyword>
<reference evidence="2" key="1">
    <citation type="journal article" date="2020" name="New Phytol.">
        <title>Comparative genomics reveals dynamic genome evolution in host specialist ectomycorrhizal fungi.</title>
        <authorList>
            <person name="Lofgren L.A."/>
            <person name="Nguyen N.H."/>
            <person name="Vilgalys R."/>
            <person name="Ruytinx J."/>
            <person name="Liao H.L."/>
            <person name="Branco S."/>
            <person name="Kuo A."/>
            <person name="LaButti K."/>
            <person name="Lipzen A."/>
            <person name="Andreopoulos W."/>
            <person name="Pangilinan J."/>
            <person name="Riley R."/>
            <person name="Hundley H."/>
            <person name="Na H."/>
            <person name="Barry K."/>
            <person name="Grigoriev I.V."/>
            <person name="Stajich J.E."/>
            <person name="Kennedy P.G."/>
        </authorList>
    </citation>
    <scope>NUCLEOTIDE SEQUENCE</scope>
    <source>
        <strain evidence="2">FC203</strain>
    </source>
</reference>
<dbReference type="GeneID" id="64670790"/>
<protein>
    <submittedName>
        <fullName evidence="2">Uncharacterized protein</fullName>
    </submittedName>
</protein>
<keyword evidence="1" id="KW-1133">Transmembrane helix</keyword>
<comment type="caution">
    <text evidence="2">The sequence shown here is derived from an EMBL/GenBank/DDBJ whole genome shotgun (WGS) entry which is preliminary data.</text>
</comment>
<accession>A0AAD4EHY5</accession>
<dbReference type="AlphaFoldDB" id="A0AAD4EHY5"/>
<dbReference type="EMBL" id="JABBWK010000004">
    <property type="protein sequence ID" value="KAG1906396.1"/>
    <property type="molecule type" value="Genomic_DNA"/>
</dbReference>